<comment type="caution">
    <text evidence="1">The sequence shown here is derived from an EMBL/GenBank/DDBJ whole genome shotgun (WGS) entry which is preliminary data.</text>
</comment>
<gene>
    <name evidence="1" type="ORF">ILEXP_LOCUS380</name>
</gene>
<keyword evidence="2" id="KW-1185">Reference proteome</keyword>
<sequence length="92" mass="10000">MFRQVATRLLSRSTITATGRAKARPFSTDLPVAPAADEAFVESWKKAMPNIEPPKTPLAFMVPRPGTPSSIPTKLTVNFVLPYASELSAKEV</sequence>
<evidence type="ECO:0000313" key="1">
    <source>
        <dbReference type="EMBL" id="CAK9133466.1"/>
    </source>
</evidence>
<dbReference type="Proteomes" id="UP001642360">
    <property type="component" value="Unassembled WGS sequence"/>
</dbReference>
<name>A0ABC8QMJ9_9AQUA</name>
<dbReference type="EMBL" id="CAUOFW020000026">
    <property type="protein sequence ID" value="CAK9133466.1"/>
    <property type="molecule type" value="Genomic_DNA"/>
</dbReference>
<accession>A0ABC8QMJ9</accession>
<protein>
    <submittedName>
        <fullName evidence="1">Uncharacterized protein</fullName>
    </submittedName>
</protein>
<proteinExistence type="predicted"/>
<dbReference type="AlphaFoldDB" id="A0ABC8QMJ9"/>
<evidence type="ECO:0000313" key="2">
    <source>
        <dbReference type="Proteomes" id="UP001642360"/>
    </source>
</evidence>
<organism evidence="1 2">
    <name type="scientific">Ilex paraguariensis</name>
    <name type="common">yerba mate</name>
    <dbReference type="NCBI Taxonomy" id="185542"/>
    <lineage>
        <taxon>Eukaryota</taxon>
        <taxon>Viridiplantae</taxon>
        <taxon>Streptophyta</taxon>
        <taxon>Embryophyta</taxon>
        <taxon>Tracheophyta</taxon>
        <taxon>Spermatophyta</taxon>
        <taxon>Magnoliopsida</taxon>
        <taxon>eudicotyledons</taxon>
        <taxon>Gunneridae</taxon>
        <taxon>Pentapetalae</taxon>
        <taxon>asterids</taxon>
        <taxon>campanulids</taxon>
        <taxon>Aquifoliales</taxon>
        <taxon>Aquifoliaceae</taxon>
        <taxon>Ilex</taxon>
    </lineage>
</organism>
<reference evidence="1 2" key="1">
    <citation type="submission" date="2024-02" db="EMBL/GenBank/DDBJ databases">
        <authorList>
            <person name="Vignale AGUSTIN F."/>
            <person name="Sosa J E."/>
            <person name="Modenutti C."/>
        </authorList>
    </citation>
    <scope>NUCLEOTIDE SEQUENCE [LARGE SCALE GENOMIC DNA]</scope>
</reference>